<evidence type="ECO:0000256" key="2">
    <source>
        <dbReference type="HAMAP-Rule" id="MF_00003"/>
    </source>
</evidence>
<evidence type="ECO:0000313" key="3">
    <source>
        <dbReference type="EMBL" id="REG07198.1"/>
    </source>
</evidence>
<dbReference type="InterPro" id="IPR015946">
    <property type="entry name" value="KH_dom-like_a/b"/>
</dbReference>
<dbReference type="NCBIfam" id="TIGR00082">
    <property type="entry name" value="rbfA"/>
    <property type="match status" value="1"/>
</dbReference>
<keyword evidence="1 2" id="KW-0690">Ribosome biogenesis</keyword>
<dbReference type="Proteomes" id="UP000256388">
    <property type="component" value="Unassembled WGS sequence"/>
</dbReference>
<protein>
    <recommendedName>
        <fullName evidence="2">Ribosome-binding factor A</fullName>
    </recommendedName>
</protein>
<organism evidence="3 4">
    <name type="scientific">Pelolinea submarina</name>
    <dbReference type="NCBI Taxonomy" id="913107"/>
    <lineage>
        <taxon>Bacteria</taxon>
        <taxon>Bacillati</taxon>
        <taxon>Chloroflexota</taxon>
        <taxon>Anaerolineae</taxon>
        <taxon>Anaerolineales</taxon>
        <taxon>Anaerolineaceae</taxon>
        <taxon>Pelolinea</taxon>
    </lineage>
</organism>
<evidence type="ECO:0000256" key="1">
    <source>
        <dbReference type="ARBA" id="ARBA00022517"/>
    </source>
</evidence>
<dbReference type="PROSITE" id="PS01319">
    <property type="entry name" value="RBFA"/>
    <property type="match status" value="1"/>
</dbReference>
<comment type="caution">
    <text evidence="3">The sequence shown here is derived from an EMBL/GenBank/DDBJ whole genome shotgun (WGS) entry which is preliminary data.</text>
</comment>
<dbReference type="EMBL" id="QUMS01000003">
    <property type="protein sequence ID" value="REG07198.1"/>
    <property type="molecule type" value="Genomic_DNA"/>
</dbReference>
<sequence>MPSKLRLKRISDRIKQEISEMLVTGKVSDPRLGSVFVTDVIVDRELYFANIYVSSLDGQDQSENILKGLEHASGFLRSNLADKIELRSFPKLRFFWDETPERADKIERMLDNLKENSSENE</sequence>
<reference evidence="3 4" key="1">
    <citation type="submission" date="2018-08" db="EMBL/GenBank/DDBJ databases">
        <title>Genomic Encyclopedia of Type Strains, Phase IV (KMG-IV): sequencing the most valuable type-strain genomes for metagenomic binning, comparative biology and taxonomic classification.</title>
        <authorList>
            <person name="Goeker M."/>
        </authorList>
    </citation>
    <scope>NUCLEOTIDE SEQUENCE [LARGE SCALE GENOMIC DNA]</scope>
    <source>
        <strain evidence="3 4">DSM 23923</strain>
    </source>
</reference>
<dbReference type="GO" id="GO:0030490">
    <property type="term" value="P:maturation of SSU-rRNA"/>
    <property type="evidence" value="ECO:0007669"/>
    <property type="project" value="UniProtKB-UniRule"/>
</dbReference>
<dbReference type="InterPro" id="IPR000238">
    <property type="entry name" value="RbfA"/>
</dbReference>
<dbReference type="Pfam" id="PF02033">
    <property type="entry name" value="RBFA"/>
    <property type="match status" value="1"/>
</dbReference>
<comment type="subcellular location">
    <subcellularLocation>
        <location evidence="2">Cytoplasm</location>
    </subcellularLocation>
</comment>
<dbReference type="HAMAP" id="MF_00003">
    <property type="entry name" value="RbfA"/>
    <property type="match status" value="1"/>
</dbReference>
<dbReference type="Gene3D" id="3.30.300.20">
    <property type="match status" value="1"/>
</dbReference>
<comment type="similarity">
    <text evidence="2">Belongs to the RbfA family.</text>
</comment>
<evidence type="ECO:0000313" key="4">
    <source>
        <dbReference type="Proteomes" id="UP000256388"/>
    </source>
</evidence>
<comment type="function">
    <text evidence="2">One of several proteins that assist in the late maturation steps of the functional core of the 30S ribosomal subunit. Associates with free 30S ribosomal subunits (but not with 30S subunits that are part of 70S ribosomes or polysomes). Required for efficient processing of 16S rRNA. May interact with the 5'-terminal helix region of 16S rRNA.</text>
</comment>
<dbReference type="AlphaFoldDB" id="A0A347ZW22"/>
<dbReference type="GO" id="GO:0005829">
    <property type="term" value="C:cytosol"/>
    <property type="evidence" value="ECO:0007669"/>
    <property type="project" value="TreeGrafter"/>
</dbReference>
<proteinExistence type="inferred from homology"/>
<keyword evidence="2" id="KW-0963">Cytoplasm</keyword>
<dbReference type="RefSeq" id="WP_116225672.1">
    <property type="nucleotide sequence ID" value="NZ_AP018437.1"/>
</dbReference>
<dbReference type="OrthoDB" id="307788at2"/>
<name>A0A347ZW22_9CHLR</name>
<dbReference type="InterPro" id="IPR020053">
    <property type="entry name" value="Ribosome-bd_factorA_CS"/>
</dbReference>
<dbReference type="PANTHER" id="PTHR33515">
    <property type="entry name" value="RIBOSOME-BINDING FACTOR A, CHLOROPLASTIC-RELATED"/>
    <property type="match status" value="1"/>
</dbReference>
<dbReference type="SUPFAM" id="SSF89919">
    <property type="entry name" value="Ribosome-binding factor A, RbfA"/>
    <property type="match status" value="1"/>
</dbReference>
<dbReference type="PANTHER" id="PTHR33515:SF1">
    <property type="entry name" value="RIBOSOME-BINDING FACTOR A, CHLOROPLASTIC-RELATED"/>
    <property type="match status" value="1"/>
</dbReference>
<dbReference type="GO" id="GO:0043024">
    <property type="term" value="F:ribosomal small subunit binding"/>
    <property type="evidence" value="ECO:0007669"/>
    <property type="project" value="TreeGrafter"/>
</dbReference>
<gene>
    <name evidence="2" type="primary">rbfA</name>
    <name evidence="3" type="ORF">DFR64_2403</name>
</gene>
<accession>A0A347ZW22</accession>
<comment type="subunit">
    <text evidence="2">Monomer. Binds 30S ribosomal subunits, but not 50S ribosomal subunits or 70S ribosomes.</text>
</comment>
<dbReference type="InterPro" id="IPR023799">
    <property type="entry name" value="RbfA_dom_sf"/>
</dbReference>
<keyword evidence="4" id="KW-1185">Reference proteome</keyword>